<keyword evidence="2" id="KW-0732">Signal</keyword>
<feature type="region of interest" description="Disordered" evidence="1">
    <location>
        <begin position="172"/>
        <end position="232"/>
    </location>
</feature>
<proteinExistence type="predicted"/>
<dbReference type="AlphaFoldDB" id="A0A367IPB9"/>
<organism evidence="3 4">
    <name type="scientific">Rhizopus azygosporus</name>
    <name type="common">Rhizopus microsporus var. azygosporus</name>
    <dbReference type="NCBI Taxonomy" id="86630"/>
    <lineage>
        <taxon>Eukaryota</taxon>
        <taxon>Fungi</taxon>
        <taxon>Fungi incertae sedis</taxon>
        <taxon>Mucoromycota</taxon>
        <taxon>Mucoromycotina</taxon>
        <taxon>Mucoromycetes</taxon>
        <taxon>Mucorales</taxon>
        <taxon>Mucorineae</taxon>
        <taxon>Rhizopodaceae</taxon>
        <taxon>Rhizopus</taxon>
    </lineage>
</organism>
<reference evidence="3 4" key="1">
    <citation type="journal article" date="2018" name="G3 (Bethesda)">
        <title>Phylogenetic and Phylogenomic Definition of Rhizopus Species.</title>
        <authorList>
            <person name="Gryganskyi A.P."/>
            <person name="Golan J."/>
            <person name="Dolatabadi S."/>
            <person name="Mondo S."/>
            <person name="Robb S."/>
            <person name="Idnurm A."/>
            <person name="Muszewska A."/>
            <person name="Steczkiewicz K."/>
            <person name="Masonjones S."/>
            <person name="Liao H.L."/>
            <person name="Gajdeczka M.T."/>
            <person name="Anike F."/>
            <person name="Vuek A."/>
            <person name="Anishchenko I.M."/>
            <person name="Voigt K."/>
            <person name="de Hoog G.S."/>
            <person name="Smith M.E."/>
            <person name="Heitman J."/>
            <person name="Vilgalys R."/>
            <person name="Stajich J.E."/>
        </authorList>
    </citation>
    <scope>NUCLEOTIDE SEQUENCE [LARGE SCALE GENOMIC DNA]</scope>
    <source>
        <strain evidence="3 4">CBS 357.93</strain>
    </source>
</reference>
<evidence type="ECO:0000313" key="3">
    <source>
        <dbReference type="EMBL" id="RCH79540.1"/>
    </source>
</evidence>
<accession>A0A367IPB9</accession>
<sequence>MKIGLVELLLLLFFSCTFCETKEVMLLSLLVFAYLHEAMKLIRRQKDEKAQDGTSSQAPHRQSSHIDQQMQLKLDTISQEMVCIKETMNEHIAYMKQLVNQERVNQETTHAREIVSRDIAQIKHMLHEAMVSQELGHQNIAGIDVSLKHMVGTRLASVQDKISHLEKSIKQIHEQQQAKVKVEEPSNEPESPSLPASHPVIIKEHSDDPLDSLPRPPSTDSIKSDPFEIVDK</sequence>
<evidence type="ECO:0000256" key="2">
    <source>
        <dbReference type="SAM" id="SignalP"/>
    </source>
</evidence>
<feature type="chain" id="PRO_5016784749" evidence="2">
    <location>
        <begin position="20"/>
        <end position="232"/>
    </location>
</feature>
<feature type="compositionally biased region" description="Low complexity" evidence="1">
    <location>
        <begin position="188"/>
        <end position="197"/>
    </location>
</feature>
<feature type="region of interest" description="Disordered" evidence="1">
    <location>
        <begin position="46"/>
        <end position="67"/>
    </location>
</feature>
<feature type="compositionally biased region" description="Basic and acidic residues" evidence="1">
    <location>
        <begin position="222"/>
        <end position="232"/>
    </location>
</feature>
<feature type="compositionally biased region" description="Polar residues" evidence="1">
    <location>
        <begin position="52"/>
        <end position="67"/>
    </location>
</feature>
<dbReference type="Proteomes" id="UP000252139">
    <property type="component" value="Unassembled WGS sequence"/>
</dbReference>
<gene>
    <name evidence="3" type="ORF">CU097_002929</name>
</gene>
<feature type="signal peptide" evidence="2">
    <location>
        <begin position="1"/>
        <end position="19"/>
    </location>
</feature>
<evidence type="ECO:0000313" key="4">
    <source>
        <dbReference type="Proteomes" id="UP000252139"/>
    </source>
</evidence>
<evidence type="ECO:0000256" key="1">
    <source>
        <dbReference type="SAM" id="MobiDB-lite"/>
    </source>
</evidence>
<protein>
    <submittedName>
        <fullName evidence="3">Uncharacterized protein</fullName>
    </submittedName>
</protein>
<dbReference type="OrthoDB" id="10337801at2759"/>
<dbReference type="EMBL" id="PJQL01004431">
    <property type="protein sequence ID" value="RCH79540.1"/>
    <property type="molecule type" value="Genomic_DNA"/>
</dbReference>
<keyword evidence="4" id="KW-1185">Reference proteome</keyword>
<comment type="caution">
    <text evidence="3">The sequence shown here is derived from an EMBL/GenBank/DDBJ whole genome shotgun (WGS) entry which is preliminary data.</text>
</comment>
<name>A0A367IPB9_RHIAZ</name>